<dbReference type="AlphaFoldDB" id="A0A9W6XHZ3"/>
<reference evidence="3" key="1">
    <citation type="submission" date="2023-04" db="EMBL/GenBank/DDBJ databases">
        <title>Phytophthora fragariaefolia NBRC 109709.</title>
        <authorList>
            <person name="Ichikawa N."/>
            <person name="Sato H."/>
            <person name="Tonouchi N."/>
        </authorList>
    </citation>
    <scope>NUCLEOTIDE SEQUENCE</scope>
    <source>
        <strain evidence="3">NBRC 109709</strain>
    </source>
</reference>
<dbReference type="Proteomes" id="UP001165121">
    <property type="component" value="Unassembled WGS sequence"/>
</dbReference>
<feature type="transmembrane region" description="Helical" evidence="2">
    <location>
        <begin position="26"/>
        <end position="46"/>
    </location>
</feature>
<accession>A0A9W6XHZ3</accession>
<evidence type="ECO:0000313" key="4">
    <source>
        <dbReference type="Proteomes" id="UP001165121"/>
    </source>
</evidence>
<dbReference type="EMBL" id="BSXT01001180">
    <property type="protein sequence ID" value="GMF39656.1"/>
    <property type="molecule type" value="Genomic_DNA"/>
</dbReference>
<evidence type="ECO:0000256" key="1">
    <source>
        <dbReference type="SAM" id="MobiDB-lite"/>
    </source>
</evidence>
<protein>
    <submittedName>
        <fullName evidence="3">Unnamed protein product</fullName>
    </submittedName>
</protein>
<dbReference type="OrthoDB" id="118924at2759"/>
<evidence type="ECO:0000313" key="3">
    <source>
        <dbReference type="EMBL" id="GMF39656.1"/>
    </source>
</evidence>
<evidence type="ECO:0000256" key="2">
    <source>
        <dbReference type="SAM" id="Phobius"/>
    </source>
</evidence>
<feature type="transmembrane region" description="Helical" evidence="2">
    <location>
        <begin position="415"/>
        <end position="438"/>
    </location>
</feature>
<feature type="region of interest" description="Disordered" evidence="1">
    <location>
        <begin position="214"/>
        <end position="234"/>
    </location>
</feature>
<keyword evidence="2" id="KW-0472">Membrane</keyword>
<organism evidence="3 4">
    <name type="scientific">Phytophthora fragariaefolia</name>
    <dbReference type="NCBI Taxonomy" id="1490495"/>
    <lineage>
        <taxon>Eukaryota</taxon>
        <taxon>Sar</taxon>
        <taxon>Stramenopiles</taxon>
        <taxon>Oomycota</taxon>
        <taxon>Peronosporomycetes</taxon>
        <taxon>Peronosporales</taxon>
        <taxon>Peronosporaceae</taxon>
        <taxon>Phytophthora</taxon>
    </lineage>
</organism>
<feature type="transmembrane region" description="Helical" evidence="2">
    <location>
        <begin position="319"/>
        <end position="340"/>
    </location>
</feature>
<keyword evidence="4" id="KW-1185">Reference proteome</keyword>
<gene>
    <name evidence="3" type="ORF">Pfra01_001186400</name>
</gene>
<name>A0A9W6XHZ3_9STRA</name>
<comment type="caution">
    <text evidence="3">The sequence shown here is derived from an EMBL/GenBank/DDBJ whole genome shotgun (WGS) entry which is preliminary data.</text>
</comment>
<keyword evidence="2" id="KW-0812">Transmembrane</keyword>
<feature type="transmembrane region" description="Helical" evidence="2">
    <location>
        <begin position="369"/>
        <end position="394"/>
    </location>
</feature>
<proteinExistence type="predicted"/>
<sequence>MVVFTVDAFSALYSVICMRGTNSLKMVVATVSINITAMVLSLHGMNRRSRVARESRSFYLLQLLQRQAQRSPSFLTSSSTGGSPELLSALVLTTVKLLQTPGQLDPSELRHIRLLSGRQHKASNANTTLLQSLAARCVYHNNRRVAETISMGQMKSRYASATIEGRALCTSCFTAPMVPRSRFALRLRAALLAIPDAGRKFGSELRSGLTIFPGSRSASCEESSKSIDTDSGQASNPRLFLMPRLADFVKVSSWLLLERMTSSTPLPVQTTAMTIDTTAELRSLVILGRPLIGDVLVEMRKKNTRAVKQTLQLLFNNEYLGLTAYTLFIIPMLYVLYMPILQSLRNEVYYPTHFVLLENADQFLDRMTVIAILAFLQLAVLIVLHVFVATRFAISTIYQIAFVLETHFTLVGGRLLVSFIFAVQTTLLHYGTICSIVVK</sequence>
<keyword evidence="2" id="KW-1133">Transmembrane helix</keyword>